<evidence type="ECO:0000259" key="2">
    <source>
        <dbReference type="Pfam" id="PF04984"/>
    </source>
</evidence>
<evidence type="ECO:0000259" key="4">
    <source>
        <dbReference type="Pfam" id="PF22671"/>
    </source>
</evidence>
<dbReference type="InterPro" id="IPR052042">
    <property type="entry name" value="Tail_sheath_structural"/>
</dbReference>
<gene>
    <name evidence="5" type="ORF">SAMN05444163_8023</name>
</gene>
<feature type="domain" description="Tail sheath protein Gp18-like" evidence="4">
    <location>
        <begin position="28"/>
        <end position="87"/>
    </location>
</feature>
<dbReference type="RefSeq" id="WP_091977091.1">
    <property type="nucleotide sequence ID" value="NZ_LT629693.1"/>
</dbReference>
<protein>
    <recommendedName>
        <fullName evidence="7">Phage tail protein</fullName>
    </recommendedName>
</protein>
<dbReference type="EMBL" id="LT629693">
    <property type="protein sequence ID" value="SDK40011.1"/>
    <property type="molecule type" value="Genomic_DNA"/>
</dbReference>
<dbReference type="PANTHER" id="PTHR35861">
    <property type="match status" value="1"/>
</dbReference>
<evidence type="ECO:0000259" key="3">
    <source>
        <dbReference type="Pfam" id="PF17482"/>
    </source>
</evidence>
<reference evidence="5 6" key="1">
    <citation type="submission" date="2016-10" db="EMBL/GenBank/DDBJ databases">
        <authorList>
            <person name="Varghese N."/>
            <person name="Submissions S."/>
        </authorList>
    </citation>
    <scope>NUCLEOTIDE SEQUENCE [LARGE SCALE GENOMIC DNA]</scope>
    <source>
        <strain evidence="5 6">GAS524</strain>
    </source>
</reference>
<evidence type="ECO:0008006" key="7">
    <source>
        <dbReference type="Google" id="ProtNLM"/>
    </source>
</evidence>
<evidence type="ECO:0000313" key="5">
    <source>
        <dbReference type="EMBL" id="SDK40011.1"/>
    </source>
</evidence>
<feature type="domain" description="Tail sheath protein C-terminal" evidence="3">
    <location>
        <begin position="358"/>
        <end position="456"/>
    </location>
</feature>
<dbReference type="Proteomes" id="UP000198803">
    <property type="component" value="Chromosome I"/>
</dbReference>
<name>A0ABY0QH38_9BRAD</name>
<sequence>MTVQYLHGVETIELDSPSGPVETVKSNVIGLVGTAPDADPDIFPLNTPVAVFSDALKAGQLKSTGTLLDGIDAIYSQKAAVVVVVRVSEGLSQEETWSNAVGSPTGKTGVWSLLKARPMLKVVPKLLVAPGMTSGRPTNGLANLVIGDDGQDYVLSTTHITVAPPTVGGRRATAVPQVVGGKLTGAIITDPGYGYTVAPAITVTGAGTGATVTATLGHVANPVGVAFASIVDRLRAVAFLDGPGTDYADAVQYRSDYGSQRIAVVDPGVLSWDIENSVYVQKPASAYAAGIQARVDEEKGFWYSFSNELIQNIGGPARPVDFMPNDRDCEANMLNSNQVTTIIHDDGFRFWGLRGTGTDPLWAQLSVRRTADMVYESLERAERPRLDKPFSRQLLAGIQGDVNAYLRLLRSRGALIGGKCWIDPNVNTPATFANGELTVDFDLEPPACLEHLQFRARRNPNYYTDFIEEFARSIA</sequence>
<dbReference type="InterPro" id="IPR020287">
    <property type="entry name" value="Tail_sheath_C"/>
</dbReference>
<dbReference type="Pfam" id="PF17482">
    <property type="entry name" value="Phage_sheath_1C"/>
    <property type="match status" value="1"/>
</dbReference>
<keyword evidence="6" id="KW-1185">Reference proteome</keyword>
<feature type="domain" description="Tail sheath protein subtilisin-like" evidence="2">
    <location>
        <begin position="226"/>
        <end position="352"/>
    </location>
</feature>
<organism evidence="5 6">
    <name type="scientific">Bradyrhizobium ottawaense</name>
    <dbReference type="NCBI Taxonomy" id="931866"/>
    <lineage>
        <taxon>Bacteria</taxon>
        <taxon>Pseudomonadati</taxon>
        <taxon>Pseudomonadota</taxon>
        <taxon>Alphaproteobacteria</taxon>
        <taxon>Hyphomicrobiales</taxon>
        <taxon>Nitrobacteraceae</taxon>
        <taxon>Bradyrhizobium</taxon>
    </lineage>
</organism>
<proteinExistence type="inferred from homology"/>
<dbReference type="InterPro" id="IPR054564">
    <property type="entry name" value="Gp18_domIII_N"/>
</dbReference>
<dbReference type="InterPro" id="IPR035089">
    <property type="entry name" value="Phage_sheath_subtilisin"/>
</dbReference>
<accession>A0ABY0QH38</accession>
<evidence type="ECO:0000256" key="1">
    <source>
        <dbReference type="ARBA" id="ARBA00008005"/>
    </source>
</evidence>
<dbReference type="Pfam" id="PF04984">
    <property type="entry name" value="Phage_sheath_1"/>
    <property type="match status" value="1"/>
</dbReference>
<dbReference type="PANTHER" id="PTHR35861:SF1">
    <property type="entry name" value="PHAGE TAIL SHEATH PROTEIN"/>
    <property type="match status" value="1"/>
</dbReference>
<evidence type="ECO:0000313" key="6">
    <source>
        <dbReference type="Proteomes" id="UP000198803"/>
    </source>
</evidence>
<dbReference type="Pfam" id="PF22671">
    <property type="entry name" value="Gp18_domIII_N"/>
    <property type="match status" value="1"/>
</dbReference>
<comment type="similarity">
    <text evidence="1">Belongs to the myoviridae tail sheath protein family.</text>
</comment>